<proteinExistence type="predicted"/>
<sequence length="55" mass="6485">MLIEFEKLEASQEKDQLSEWAPFQSEEEWKVAEWSMSAVNQGNADRFLEMKMTSN</sequence>
<evidence type="ECO:0000313" key="2">
    <source>
        <dbReference type="Proteomes" id="UP000053558"/>
    </source>
</evidence>
<name>A0A5M3M8J1_CONPW</name>
<gene>
    <name evidence="1" type="ORF">CONPUDRAFT_65973</name>
</gene>
<organism evidence="1 2">
    <name type="scientific">Coniophora puteana (strain RWD-64-598)</name>
    <name type="common">Brown rot fungus</name>
    <dbReference type="NCBI Taxonomy" id="741705"/>
    <lineage>
        <taxon>Eukaryota</taxon>
        <taxon>Fungi</taxon>
        <taxon>Dikarya</taxon>
        <taxon>Basidiomycota</taxon>
        <taxon>Agaricomycotina</taxon>
        <taxon>Agaricomycetes</taxon>
        <taxon>Agaricomycetidae</taxon>
        <taxon>Boletales</taxon>
        <taxon>Coniophorineae</taxon>
        <taxon>Coniophoraceae</taxon>
        <taxon>Coniophora</taxon>
    </lineage>
</organism>
<dbReference type="KEGG" id="cput:CONPUDRAFT_65973"/>
<dbReference type="RefSeq" id="XP_007774453.1">
    <property type="nucleotide sequence ID" value="XM_007776263.1"/>
</dbReference>
<keyword evidence="2" id="KW-1185">Reference proteome</keyword>
<dbReference type="AlphaFoldDB" id="A0A5M3M8J1"/>
<dbReference type="OrthoDB" id="2688393at2759"/>
<comment type="caution">
    <text evidence="1">The sequence shown here is derived from an EMBL/GenBank/DDBJ whole genome shotgun (WGS) entry which is preliminary data.</text>
</comment>
<dbReference type="Proteomes" id="UP000053558">
    <property type="component" value="Unassembled WGS sequence"/>
</dbReference>
<dbReference type="GeneID" id="19208466"/>
<evidence type="ECO:0000313" key="1">
    <source>
        <dbReference type="EMBL" id="EIW75357.1"/>
    </source>
</evidence>
<accession>A0A5M3M8J1</accession>
<reference evidence="2" key="1">
    <citation type="journal article" date="2012" name="Science">
        <title>The Paleozoic origin of enzymatic lignin decomposition reconstructed from 31 fungal genomes.</title>
        <authorList>
            <person name="Floudas D."/>
            <person name="Binder M."/>
            <person name="Riley R."/>
            <person name="Barry K."/>
            <person name="Blanchette R.A."/>
            <person name="Henrissat B."/>
            <person name="Martinez A.T."/>
            <person name="Otillar R."/>
            <person name="Spatafora J.W."/>
            <person name="Yadav J.S."/>
            <person name="Aerts A."/>
            <person name="Benoit I."/>
            <person name="Boyd A."/>
            <person name="Carlson A."/>
            <person name="Copeland A."/>
            <person name="Coutinho P.M."/>
            <person name="de Vries R.P."/>
            <person name="Ferreira P."/>
            <person name="Findley K."/>
            <person name="Foster B."/>
            <person name="Gaskell J."/>
            <person name="Glotzer D."/>
            <person name="Gorecki P."/>
            <person name="Heitman J."/>
            <person name="Hesse C."/>
            <person name="Hori C."/>
            <person name="Igarashi K."/>
            <person name="Jurgens J.A."/>
            <person name="Kallen N."/>
            <person name="Kersten P."/>
            <person name="Kohler A."/>
            <person name="Kuees U."/>
            <person name="Kumar T.K.A."/>
            <person name="Kuo A."/>
            <person name="LaButti K."/>
            <person name="Larrondo L.F."/>
            <person name="Lindquist E."/>
            <person name="Ling A."/>
            <person name="Lombard V."/>
            <person name="Lucas S."/>
            <person name="Lundell T."/>
            <person name="Martin R."/>
            <person name="McLaughlin D.J."/>
            <person name="Morgenstern I."/>
            <person name="Morin E."/>
            <person name="Murat C."/>
            <person name="Nagy L.G."/>
            <person name="Nolan M."/>
            <person name="Ohm R.A."/>
            <person name="Patyshakuliyeva A."/>
            <person name="Rokas A."/>
            <person name="Ruiz-Duenas F.J."/>
            <person name="Sabat G."/>
            <person name="Salamov A."/>
            <person name="Samejima M."/>
            <person name="Schmutz J."/>
            <person name="Slot J.C."/>
            <person name="St John F."/>
            <person name="Stenlid J."/>
            <person name="Sun H."/>
            <person name="Sun S."/>
            <person name="Syed K."/>
            <person name="Tsang A."/>
            <person name="Wiebenga A."/>
            <person name="Young D."/>
            <person name="Pisabarro A."/>
            <person name="Eastwood D.C."/>
            <person name="Martin F."/>
            <person name="Cullen D."/>
            <person name="Grigoriev I.V."/>
            <person name="Hibbett D.S."/>
        </authorList>
    </citation>
    <scope>NUCLEOTIDE SEQUENCE [LARGE SCALE GENOMIC DNA]</scope>
    <source>
        <strain evidence="2">RWD-64-598 SS2</strain>
    </source>
</reference>
<protein>
    <submittedName>
        <fullName evidence="1">Uncharacterized protein</fullName>
    </submittedName>
</protein>
<dbReference type="EMBL" id="JH711589">
    <property type="protein sequence ID" value="EIW75357.1"/>
    <property type="molecule type" value="Genomic_DNA"/>
</dbReference>